<evidence type="ECO:0000313" key="2">
    <source>
        <dbReference type="Proteomes" id="UP000498740"/>
    </source>
</evidence>
<dbReference type="EMBL" id="BLWD01000001">
    <property type="protein sequence ID" value="GFN01921.1"/>
    <property type="molecule type" value="Genomic_DNA"/>
</dbReference>
<organism evidence="1 2">
    <name type="scientific">Streptomyces microflavus</name>
    <name type="common">Streptomyces lipmanii</name>
    <dbReference type="NCBI Taxonomy" id="1919"/>
    <lineage>
        <taxon>Bacteria</taxon>
        <taxon>Bacillati</taxon>
        <taxon>Actinomycetota</taxon>
        <taxon>Actinomycetes</taxon>
        <taxon>Kitasatosporales</taxon>
        <taxon>Streptomycetaceae</taxon>
        <taxon>Streptomyces</taxon>
    </lineage>
</organism>
<sequence>MPGELRIPTFCETGAGLLLSVVDLIHQNVPKSVWGMDRLRKSFGNRTVPMILADGDVMAFGPCPDRTLVASAVLRHHGLRPTIVYHERRVPGFGPSTAHIAMEIFLAGRTWMMDFGSRETRLIEGGYYYNPEVEETLALERFDLSAMDMDLMDVTPNQIFGLVATENIDMELKFDHYAKQARRFSGQILEDRLALDKSHSVYYEL</sequence>
<name>A0A7J0CHE6_STRMI</name>
<reference evidence="1 2" key="1">
    <citation type="submission" date="2020-05" db="EMBL/GenBank/DDBJ databases">
        <title>Whole genome shotgun sequence of Streptomyces microflavus NBRC 13062.</title>
        <authorList>
            <person name="Komaki H."/>
            <person name="Tamura T."/>
        </authorList>
    </citation>
    <scope>NUCLEOTIDE SEQUENCE [LARGE SCALE GENOMIC DNA]</scope>
    <source>
        <strain evidence="1 2">NBRC 13062</strain>
    </source>
</reference>
<proteinExistence type="predicted"/>
<evidence type="ECO:0008006" key="3">
    <source>
        <dbReference type="Google" id="ProtNLM"/>
    </source>
</evidence>
<protein>
    <recommendedName>
        <fullName evidence="3">Transglutaminase-like superfamily protein</fullName>
    </recommendedName>
</protein>
<accession>A0A7J0CHE6</accession>
<gene>
    <name evidence="1" type="ORF">Smic_04770</name>
</gene>
<dbReference type="Proteomes" id="UP000498740">
    <property type="component" value="Unassembled WGS sequence"/>
</dbReference>
<comment type="caution">
    <text evidence="1">The sequence shown here is derived from an EMBL/GenBank/DDBJ whole genome shotgun (WGS) entry which is preliminary data.</text>
</comment>
<dbReference type="RefSeq" id="WP_032755500.1">
    <property type="nucleotide sequence ID" value="NZ_BMUG01000008.1"/>
</dbReference>
<dbReference type="AlphaFoldDB" id="A0A7J0CHE6"/>
<evidence type="ECO:0000313" key="1">
    <source>
        <dbReference type="EMBL" id="GFN01921.1"/>
    </source>
</evidence>